<dbReference type="Proteomes" id="UP000262969">
    <property type="component" value="Unassembled WGS sequence"/>
</dbReference>
<protein>
    <recommendedName>
        <fullName evidence="3">HPr kinase</fullName>
    </recommendedName>
</protein>
<reference evidence="1 2" key="1">
    <citation type="journal article" date="2018" name="Nat. Biotechnol.">
        <title>A standardized bacterial taxonomy based on genome phylogeny substantially revises the tree of life.</title>
        <authorList>
            <person name="Parks D.H."/>
            <person name="Chuvochina M."/>
            <person name="Waite D.W."/>
            <person name="Rinke C."/>
            <person name="Skarshewski A."/>
            <person name="Chaumeil P.A."/>
            <person name="Hugenholtz P."/>
        </authorList>
    </citation>
    <scope>NUCLEOTIDE SEQUENCE [LARGE SCALE GENOMIC DNA]</scope>
    <source>
        <strain evidence="1">UBA11728</strain>
    </source>
</reference>
<dbReference type="EMBL" id="DPVV01000138">
    <property type="protein sequence ID" value="HCL01555.1"/>
    <property type="molecule type" value="Genomic_DNA"/>
</dbReference>
<evidence type="ECO:0000313" key="1">
    <source>
        <dbReference type="EMBL" id="HCL01555.1"/>
    </source>
</evidence>
<proteinExistence type="predicted"/>
<name>A0A3D2X4S5_9FIRM</name>
<evidence type="ECO:0008006" key="3">
    <source>
        <dbReference type="Google" id="ProtNLM"/>
    </source>
</evidence>
<sequence length="375" mass="42733">MSIIIKCGNINIKCVSTNEAIINSLQVRFAPFVTTEKAQLEIEIDETDVVDDLCDSIDNKRYLYFTMFDNMLSALVNRKSLMGSISIQSNFVSTDVNNKYDAIDVALSLIAAQFLPFYGTLLLHGSCIVHNGSAYCFIGLSNQGKTTISKIFSSECNVLAEDMFEIGYCEDILYAMPIPFAQKEFWCDASSLRVPIANIFVVKKGELSVTEIQGKSRFQEFIAHQLFRSNNDDVIANQYLMLISNKILKSVKLYNLTYDPVRFYSKDREYITELKSKIFPVSGLLSNNSNFDESLVLNDSIAIRRCEHYNRWELWESRSGMLFGINQVCKDIIDLLTQCRTRQQLQKELPNTSKEELEQIISSMLSSNIIINKNK</sequence>
<dbReference type="AlphaFoldDB" id="A0A3D2X4S5"/>
<accession>A0A3D2X4S5</accession>
<gene>
    <name evidence="1" type="ORF">DHW61_03930</name>
</gene>
<organism evidence="1 2">
    <name type="scientific">Lachnoclostridium phytofermentans</name>
    <dbReference type="NCBI Taxonomy" id="66219"/>
    <lineage>
        <taxon>Bacteria</taxon>
        <taxon>Bacillati</taxon>
        <taxon>Bacillota</taxon>
        <taxon>Clostridia</taxon>
        <taxon>Lachnospirales</taxon>
        <taxon>Lachnospiraceae</taxon>
    </lineage>
</organism>
<evidence type="ECO:0000313" key="2">
    <source>
        <dbReference type="Proteomes" id="UP000262969"/>
    </source>
</evidence>
<comment type="caution">
    <text evidence="1">The sequence shown here is derived from an EMBL/GenBank/DDBJ whole genome shotgun (WGS) entry which is preliminary data.</text>
</comment>